<evidence type="ECO:0000313" key="4">
    <source>
        <dbReference type="Proteomes" id="UP001225646"/>
    </source>
</evidence>
<dbReference type="EMBL" id="JAUSTR010000002">
    <property type="protein sequence ID" value="MDQ0162067.1"/>
    <property type="molecule type" value="Genomic_DNA"/>
</dbReference>
<keyword evidence="4" id="KW-1185">Reference proteome</keyword>
<evidence type="ECO:0000256" key="2">
    <source>
        <dbReference type="SAM" id="SignalP"/>
    </source>
</evidence>
<gene>
    <name evidence="3" type="ORF">J2S06_001141</name>
</gene>
<feature type="chain" id="PRO_5047099993" description="Sporulation protein" evidence="2">
    <location>
        <begin position="22"/>
        <end position="218"/>
    </location>
</feature>
<accession>A0ABT9VM67</accession>
<proteinExistence type="predicted"/>
<dbReference type="Pfam" id="PF09580">
    <property type="entry name" value="Spore_YhcN_YlaJ"/>
    <property type="match status" value="1"/>
</dbReference>
<reference evidence="3 4" key="1">
    <citation type="submission" date="2023-07" db="EMBL/GenBank/DDBJ databases">
        <title>Genomic Encyclopedia of Type Strains, Phase IV (KMG-IV): sequencing the most valuable type-strain genomes for metagenomic binning, comparative biology and taxonomic classification.</title>
        <authorList>
            <person name="Goeker M."/>
        </authorList>
    </citation>
    <scope>NUCLEOTIDE SEQUENCE [LARGE SCALE GENOMIC DNA]</scope>
    <source>
        <strain evidence="3 4">DSM 19092</strain>
    </source>
</reference>
<evidence type="ECO:0000313" key="3">
    <source>
        <dbReference type="EMBL" id="MDQ0162067.1"/>
    </source>
</evidence>
<organism evidence="3 4">
    <name type="scientific">Aeribacillus alveayuensis</name>
    <dbReference type="NCBI Taxonomy" id="279215"/>
    <lineage>
        <taxon>Bacteria</taxon>
        <taxon>Bacillati</taxon>
        <taxon>Bacillota</taxon>
        <taxon>Bacilli</taxon>
        <taxon>Bacillales</taxon>
        <taxon>Bacillaceae</taxon>
        <taxon>Aeribacillus</taxon>
    </lineage>
</organism>
<name>A0ABT9VM67_9BACI</name>
<dbReference type="InterPro" id="IPR019076">
    <property type="entry name" value="Spore_lipoprot_YhcN/YlaJ-like"/>
</dbReference>
<dbReference type="PROSITE" id="PS51257">
    <property type="entry name" value="PROKAR_LIPOPROTEIN"/>
    <property type="match status" value="1"/>
</dbReference>
<evidence type="ECO:0008006" key="5">
    <source>
        <dbReference type="Google" id="ProtNLM"/>
    </source>
</evidence>
<protein>
    <recommendedName>
        <fullName evidence="5">Sporulation protein</fullName>
    </recommendedName>
</protein>
<sequence length="218" mass="24685">MIKSVLSACLLGLLLLTGCQYDDNDLGMYKENGNTINVTDRNELYNEDDMNNGNDDDDAGHFGYVRHQKSPVAGYEKLSTETPAINREQMANVISTLAVQLPNVQDVATLVTDDEVLVWYQTNSDNRFETADQVKKTAISVVPRYYHVYVTDNPNLIRQIESYSQMDTDSLKIDRSIDNLIQEMLKSPQGRKLNTGENENGEGYGEMNENLDKDMKDR</sequence>
<dbReference type="RefSeq" id="WP_419151608.1">
    <property type="nucleotide sequence ID" value="NZ_JAUSTR010000002.1"/>
</dbReference>
<evidence type="ECO:0000256" key="1">
    <source>
        <dbReference type="SAM" id="MobiDB-lite"/>
    </source>
</evidence>
<comment type="caution">
    <text evidence="3">The sequence shown here is derived from an EMBL/GenBank/DDBJ whole genome shotgun (WGS) entry which is preliminary data.</text>
</comment>
<feature type="signal peptide" evidence="2">
    <location>
        <begin position="1"/>
        <end position="21"/>
    </location>
</feature>
<dbReference type="Proteomes" id="UP001225646">
    <property type="component" value="Unassembled WGS sequence"/>
</dbReference>
<keyword evidence="2" id="KW-0732">Signal</keyword>
<feature type="region of interest" description="Disordered" evidence="1">
    <location>
        <begin position="186"/>
        <end position="218"/>
    </location>
</feature>